<proteinExistence type="predicted"/>
<gene>
    <name evidence="2" type="ORF">ACJIZ3_019437</name>
</gene>
<dbReference type="AlphaFoldDB" id="A0ABD3T250"/>
<dbReference type="InterPro" id="IPR057192">
    <property type="entry name" value="DUF7870"/>
</dbReference>
<comment type="caution">
    <text evidence="2">The sequence shown here is derived from an EMBL/GenBank/DDBJ whole genome shotgun (WGS) entry which is preliminary data.</text>
</comment>
<dbReference type="EMBL" id="JBJXBP010000005">
    <property type="protein sequence ID" value="KAL3830635.1"/>
    <property type="molecule type" value="Genomic_DNA"/>
</dbReference>
<accession>A0ABD3T250</accession>
<dbReference type="Proteomes" id="UP001634393">
    <property type="component" value="Unassembled WGS sequence"/>
</dbReference>
<sequence length="382" mass="43312">MDSLSRGQRAKNGMNFHTLLIIKLPDSRVLRIMTRSLFLAMLLLMLPSLISMTRSSSSAALYRPDSPYSNLDFTKYMKILPILLRDLIDEGLIKKGHKGLIAGAGSVGGDIENDFAFLNEAGVHLITEAGVLIQNDEVFDFVFILGLHEINPIDRSLKNGGMAISSLSNTNPLNELHSVRNYGIVYLRRIFENTVVAMRKSLAEASSTNGLVVKDALKGLEDVYLEPPLAKPSSTSRKIKFLPNLLRDSLESYPRRVFISDDSNALDWFYKNYPMKDREFKFYDVEVGVENDGSSPVEMGVTGWLKKNVRREDYVVMKAEAQVVEEMIKDKTISLVDELFLECNNQWQNGEKEKGSKRAYWQCLELYGKVRDEGIAVHQWWN</sequence>
<reference evidence="2 3" key="1">
    <citation type="submission" date="2024-12" db="EMBL/GenBank/DDBJ databases">
        <title>The unique morphological basis and parallel evolutionary history of personate flowers in Penstemon.</title>
        <authorList>
            <person name="Depatie T.H."/>
            <person name="Wessinger C.A."/>
        </authorList>
    </citation>
    <scope>NUCLEOTIDE SEQUENCE [LARGE SCALE GENOMIC DNA]</scope>
    <source>
        <strain evidence="2">WTNN_2</strain>
        <tissue evidence="2">Leaf</tissue>
    </source>
</reference>
<evidence type="ECO:0000313" key="2">
    <source>
        <dbReference type="EMBL" id="KAL3830635.1"/>
    </source>
</evidence>
<evidence type="ECO:0000259" key="1">
    <source>
        <dbReference type="Pfam" id="PF25276"/>
    </source>
</evidence>
<feature type="domain" description="DUF7870" evidence="1">
    <location>
        <begin position="217"/>
        <end position="381"/>
    </location>
</feature>
<evidence type="ECO:0000313" key="3">
    <source>
        <dbReference type="Proteomes" id="UP001634393"/>
    </source>
</evidence>
<organism evidence="2 3">
    <name type="scientific">Penstemon smallii</name>
    <dbReference type="NCBI Taxonomy" id="265156"/>
    <lineage>
        <taxon>Eukaryota</taxon>
        <taxon>Viridiplantae</taxon>
        <taxon>Streptophyta</taxon>
        <taxon>Embryophyta</taxon>
        <taxon>Tracheophyta</taxon>
        <taxon>Spermatophyta</taxon>
        <taxon>Magnoliopsida</taxon>
        <taxon>eudicotyledons</taxon>
        <taxon>Gunneridae</taxon>
        <taxon>Pentapetalae</taxon>
        <taxon>asterids</taxon>
        <taxon>lamiids</taxon>
        <taxon>Lamiales</taxon>
        <taxon>Plantaginaceae</taxon>
        <taxon>Cheloneae</taxon>
        <taxon>Penstemon</taxon>
    </lineage>
</organism>
<protein>
    <recommendedName>
        <fullName evidence="1">DUF7870 domain-containing protein</fullName>
    </recommendedName>
</protein>
<dbReference type="Pfam" id="PF25276">
    <property type="entry name" value="DUF7870"/>
    <property type="match status" value="1"/>
</dbReference>
<dbReference type="PANTHER" id="PTHR33597:SF11">
    <property type="entry name" value="OS07G0620600 PROTEIN"/>
    <property type="match status" value="1"/>
</dbReference>
<dbReference type="PANTHER" id="PTHR33597">
    <property type="entry name" value="OS02G0760400 PROTEIN"/>
    <property type="match status" value="1"/>
</dbReference>
<name>A0ABD3T250_9LAMI</name>
<keyword evidence="3" id="KW-1185">Reference proteome</keyword>